<proteinExistence type="predicted"/>
<dbReference type="EMBL" id="CM023479">
    <property type="protein sequence ID" value="KAH7973740.1"/>
    <property type="molecule type" value="Genomic_DNA"/>
</dbReference>
<keyword evidence="2" id="KW-1185">Reference proteome</keyword>
<reference evidence="1" key="1">
    <citation type="submission" date="2020-05" db="EMBL/GenBank/DDBJ databases">
        <title>Large-scale comparative analyses of tick genomes elucidate their genetic diversity and vector capacities.</title>
        <authorList>
            <person name="Jia N."/>
            <person name="Wang J."/>
            <person name="Shi W."/>
            <person name="Du L."/>
            <person name="Sun Y."/>
            <person name="Zhan W."/>
            <person name="Jiang J."/>
            <person name="Wang Q."/>
            <person name="Zhang B."/>
            <person name="Ji P."/>
            <person name="Sakyi L.B."/>
            <person name="Cui X."/>
            <person name="Yuan T."/>
            <person name="Jiang B."/>
            <person name="Yang W."/>
            <person name="Lam T.T.-Y."/>
            <person name="Chang Q."/>
            <person name="Ding S."/>
            <person name="Wang X."/>
            <person name="Zhu J."/>
            <person name="Ruan X."/>
            <person name="Zhao L."/>
            <person name="Wei J."/>
            <person name="Que T."/>
            <person name="Du C."/>
            <person name="Cheng J."/>
            <person name="Dai P."/>
            <person name="Han X."/>
            <person name="Huang E."/>
            <person name="Gao Y."/>
            <person name="Liu J."/>
            <person name="Shao H."/>
            <person name="Ye R."/>
            <person name="Li L."/>
            <person name="Wei W."/>
            <person name="Wang X."/>
            <person name="Wang C."/>
            <person name="Yang T."/>
            <person name="Huo Q."/>
            <person name="Li W."/>
            <person name="Guo W."/>
            <person name="Chen H."/>
            <person name="Zhou L."/>
            <person name="Ni X."/>
            <person name="Tian J."/>
            <person name="Zhou Y."/>
            <person name="Sheng Y."/>
            <person name="Liu T."/>
            <person name="Pan Y."/>
            <person name="Xia L."/>
            <person name="Li J."/>
            <person name="Zhao F."/>
            <person name="Cao W."/>
        </authorList>
    </citation>
    <scope>NUCLEOTIDE SEQUENCE</scope>
    <source>
        <strain evidence="1">Dsil-2018</strain>
    </source>
</reference>
<name>A0ACB8DN09_DERSI</name>
<gene>
    <name evidence="1" type="ORF">HPB49_004710</name>
</gene>
<comment type="caution">
    <text evidence="1">The sequence shown here is derived from an EMBL/GenBank/DDBJ whole genome shotgun (WGS) entry which is preliminary data.</text>
</comment>
<protein>
    <submittedName>
        <fullName evidence="1">Uncharacterized protein</fullName>
    </submittedName>
</protein>
<evidence type="ECO:0000313" key="1">
    <source>
        <dbReference type="EMBL" id="KAH7973740.1"/>
    </source>
</evidence>
<evidence type="ECO:0000313" key="2">
    <source>
        <dbReference type="Proteomes" id="UP000821865"/>
    </source>
</evidence>
<accession>A0ACB8DN09</accession>
<dbReference type="Proteomes" id="UP000821865">
    <property type="component" value="Chromosome 10"/>
</dbReference>
<organism evidence="1 2">
    <name type="scientific">Dermacentor silvarum</name>
    <name type="common">Tick</name>
    <dbReference type="NCBI Taxonomy" id="543639"/>
    <lineage>
        <taxon>Eukaryota</taxon>
        <taxon>Metazoa</taxon>
        <taxon>Ecdysozoa</taxon>
        <taxon>Arthropoda</taxon>
        <taxon>Chelicerata</taxon>
        <taxon>Arachnida</taxon>
        <taxon>Acari</taxon>
        <taxon>Parasitiformes</taxon>
        <taxon>Ixodida</taxon>
        <taxon>Ixodoidea</taxon>
        <taxon>Ixodidae</taxon>
        <taxon>Rhipicephalinae</taxon>
        <taxon>Dermacentor</taxon>
    </lineage>
</organism>
<sequence length="237" mass="25522">MEKRLHNTRHAARQARNSGKAGSSNATNATSGASSATAERMTITATTTSPNSKAANNSAPSPPPGSASHQREQTAVPTSSSSRYRQHQQSAKQSDSSDEDDDDEEMEDDSASPALATPTSPPSTPSDAYGGRGKRFVVCYAWALRTYGDSAKTKTVTRKKYQRILKILKGEEQTSAENSKFRFWVKAKGFKMGLPPGHPQQTVHKAALAAAAAKTPPEQLLFVPCSKVKVSFVFFVF</sequence>